<dbReference type="InterPro" id="IPR043718">
    <property type="entry name" value="DUF5659"/>
</dbReference>
<feature type="domain" description="DUF5659" evidence="1">
    <location>
        <begin position="4"/>
        <end position="73"/>
    </location>
</feature>
<reference evidence="2 3" key="1">
    <citation type="submission" date="2016-07" db="EMBL/GenBank/DDBJ databases">
        <authorList>
            <person name="Townsley L."/>
            <person name="Shank E.A."/>
        </authorList>
    </citation>
    <scope>NUCLEOTIDE SEQUENCE [LARGE SCALE GENOMIC DNA]</scope>
    <source>
        <strain evidence="2 3">CH01</strain>
    </source>
</reference>
<dbReference type="Proteomes" id="UP000094580">
    <property type="component" value="Unassembled WGS sequence"/>
</dbReference>
<evidence type="ECO:0000259" key="1">
    <source>
        <dbReference type="Pfam" id="PF18903"/>
    </source>
</evidence>
<evidence type="ECO:0000313" key="2">
    <source>
        <dbReference type="EMBL" id="ODG93724.1"/>
    </source>
</evidence>
<proteinExistence type="predicted"/>
<accession>A0ABX2ZWI0</accession>
<gene>
    <name evidence="2" type="ORF">BED47_00710</name>
</gene>
<organism evidence="2 3">
    <name type="scientific">Gottfriedia luciferensis</name>
    <dbReference type="NCBI Taxonomy" id="178774"/>
    <lineage>
        <taxon>Bacteria</taxon>
        <taxon>Bacillati</taxon>
        <taxon>Bacillota</taxon>
        <taxon>Bacilli</taxon>
        <taxon>Bacillales</taxon>
        <taxon>Bacillaceae</taxon>
        <taxon>Gottfriedia</taxon>
    </lineage>
</organism>
<keyword evidence="3" id="KW-1185">Reference proteome</keyword>
<protein>
    <recommendedName>
        <fullName evidence="1">DUF5659 domain-containing protein</fullName>
    </recommendedName>
</protein>
<dbReference type="EMBL" id="MDKC01000001">
    <property type="protein sequence ID" value="ODG93724.1"/>
    <property type="molecule type" value="Genomic_DNA"/>
</dbReference>
<comment type="caution">
    <text evidence="2">The sequence shown here is derived from an EMBL/GenBank/DDBJ whole genome shotgun (WGS) entry which is preliminary data.</text>
</comment>
<dbReference type="Pfam" id="PF18903">
    <property type="entry name" value="DUF5659"/>
    <property type="match status" value="1"/>
</dbReference>
<name>A0ABX2ZWI0_9BACI</name>
<dbReference type="RefSeq" id="WP_069031909.1">
    <property type="nucleotide sequence ID" value="NZ_MDKC01000001.1"/>
</dbReference>
<evidence type="ECO:0000313" key="3">
    <source>
        <dbReference type="Proteomes" id="UP000094580"/>
    </source>
</evidence>
<sequence length="88" mass="10560">MKRLYSINLITFLKINGCYEESYHYNREKNKVYAVFKESGLFRELVKEYKSDESVVVNLKKYIVEFSSVKAEMKRVLEKYQTKGFNII</sequence>